<keyword evidence="3" id="KW-0804">Transcription</keyword>
<evidence type="ECO:0000256" key="2">
    <source>
        <dbReference type="ARBA" id="ARBA00023125"/>
    </source>
</evidence>
<dbReference type="EMBL" id="JBBEGL010000002">
    <property type="protein sequence ID" value="MEJ2885885.1"/>
    <property type="molecule type" value="Genomic_DNA"/>
</dbReference>
<dbReference type="PROSITE" id="PS00191">
    <property type="entry name" value="CYTOCHROME_B5_1"/>
    <property type="match status" value="1"/>
</dbReference>
<evidence type="ECO:0000256" key="3">
    <source>
        <dbReference type="ARBA" id="ARBA00023163"/>
    </source>
</evidence>
<dbReference type="SMART" id="SM00100">
    <property type="entry name" value="cNMP"/>
    <property type="match status" value="1"/>
</dbReference>
<evidence type="ECO:0000259" key="4">
    <source>
        <dbReference type="PROSITE" id="PS50042"/>
    </source>
</evidence>
<evidence type="ECO:0000313" key="6">
    <source>
        <dbReference type="EMBL" id="MEJ2885885.1"/>
    </source>
</evidence>
<dbReference type="InterPro" id="IPR014710">
    <property type="entry name" value="RmlC-like_jellyroll"/>
</dbReference>
<keyword evidence="7" id="KW-1185">Reference proteome</keyword>
<dbReference type="InterPro" id="IPR050397">
    <property type="entry name" value="Env_Response_Regulators"/>
</dbReference>
<reference evidence="6 7" key="1">
    <citation type="submission" date="2024-03" db="EMBL/GenBank/DDBJ databases">
        <title>Actinomycetospora sp. OC33-EN06, a novel actinomycete isolated from wild orchid (Aerides multiflora).</title>
        <authorList>
            <person name="Suriyachadkun C."/>
        </authorList>
    </citation>
    <scope>NUCLEOTIDE SEQUENCE [LARGE SCALE GENOMIC DNA]</scope>
    <source>
        <strain evidence="6 7">OC33-EN06</strain>
    </source>
</reference>
<dbReference type="PANTHER" id="PTHR24567:SF74">
    <property type="entry name" value="HTH-TYPE TRANSCRIPTIONAL REGULATOR ARCR"/>
    <property type="match status" value="1"/>
</dbReference>
<evidence type="ECO:0000259" key="5">
    <source>
        <dbReference type="PROSITE" id="PS51063"/>
    </source>
</evidence>
<dbReference type="RefSeq" id="WP_337712384.1">
    <property type="nucleotide sequence ID" value="NZ_JBBEGL010000002.1"/>
</dbReference>
<evidence type="ECO:0000313" key="7">
    <source>
        <dbReference type="Proteomes" id="UP001370100"/>
    </source>
</evidence>
<organism evidence="6 7">
    <name type="scientific">Actinomycetospora aeridis</name>
    <dbReference type="NCBI Taxonomy" id="3129231"/>
    <lineage>
        <taxon>Bacteria</taxon>
        <taxon>Bacillati</taxon>
        <taxon>Actinomycetota</taxon>
        <taxon>Actinomycetes</taxon>
        <taxon>Pseudonocardiales</taxon>
        <taxon>Pseudonocardiaceae</taxon>
        <taxon>Actinomycetospora</taxon>
    </lineage>
</organism>
<proteinExistence type="predicted"/>
<dbReference type="SUPFAM" id="SSF51206">
    <property type="entry name" value="cAMP-binding domain-like"/>
    <property type="match status" value="1"/>
</dbReference>
<dbReference type="PROSITE" id="PS51063">
    <property type="entry name" value="HTH_CRP_2"/>
    <property type="match status" value="1"/>
</dbReference>
<dbReference type="SUPFAM" id="SSF46785">
    <property type="entry name" value="Winged helix' DNA-binding domain"/>
    <property type="match status" value="1"/>
</dbReference>
<dbReference type="InterPro" id="IPR036390">
    <property type="entry name" value="WH_DNA-bd_sf"/>
</dbReference>
<sequence>MRGLAPHALDDLAGAAVPRRYAPGDTVFRTGDPGDAMFVLLRGAVVSRLSSPAGDVVDLGVASAGQAFGYFELIDPGPRTEDAVALRESRILVLPAAAALRALRSSPETLLALAGDLVRIVRQSNRARAGSTFHPVPRRLAALLLELEHHGDQVRFDGPQTLLAQRLGVARQTLNAALRTLAERGFITVHPGGRGVTLDRPALLAYTR</sequence>
<comment type="caution">
    <text evidence="6">The sequence shown here is derived from an EMBL/GenBank/DDBJ whole genome shotgun (WGS) entry which is preliminary data.</text>
</comment>
<dbReference type="PROSITE" id="PS50042">
    <property type="entry name" value="CNMP_BINDING_3"/>
    <property type="match status" value="1"/>
</dbReference>
<dbReference type="InterPro" id="IPR036388">
    <property type="entry name" value="WH-like_DNA-bd_sf"/>
</dbReference>
<dbReference type="Gene3D" id="2.60.120.10">
    <property type="entry name" value="Jelly Rolls"/>
    <property type="match status" value="1"/>
</dbReference>
<gene>
    <name evidence="6" type="ORF">WCD41_05445</name>
</gene>
<dbReference type="PANTHER" id="PTHR24567">
    <property type="entry name" value="CRP FAMILY TRANSCRIPTIONAL REGULATORY PROTEIN"/>
    <property type="match status" value="1"/>
</dbReference>
<dbReference type="Pfam" id="PF00027">
    <property type="entry name" value="cNMP_binding"/>
    <property type="match status" value="1"/>
</dbReference>
<dbReference type="InterPro" id="IPR018506">
    <property type="entry name" value="Cyt_B5_heme-BS"/>
</dbReference>
<evidence type="ECO:0000256" key="1">
    <source>
        <dbReference type="ARBA" id="ARBA00023015"/>
    </source>
</evidence>
<dbReference type="InterPro" id="IPR018490">
    <property type="entry name" value="cNMP-bd_dom_sf"/>
</dbReference>
<protein>
    <submittedName>
        <fullName evidence="6">Crp/Fnr family transcriptional regulator</fullName>
    </submittedName>
</protein>
<dbReference type="Gene3D" id="1.10.10.10">
    <property type="entry name" value="Winged helix-like DNA-binding domain superfamily/Winged helix DNA-binding domain"/>
    <property type="match status" value="1"/>
</dbReference>
<accession>A0ABU8N1Q4</accession>
<feature type="domain" description="Cyclic nucleotide-binding" evidence="4">
    <location>
        <begin position="1"/>
        <end position="120"/>
    </location>
</feature>
<feature type="domain" description="HTH crp-type" evidence="5">
    <location>
        <begin position="134"/>
        <end position="202"/>
    </location>
</feature>
<keyword evidence="1" id="KW-0805">Transcription regulation</keyword>
<name>A0ABU8N1Q4_9PSEU</name>
<dbReference type="InterPro" id="IPR012318">
    <property type="entry name" value="HTH_CRP"/>
</dbReference>
<dbReference type="CDD" id="cd00038">
    <property type="entry name" value="CAP_ED"/>
    <property type="match status" value="1"/>
</dbReference>
<dbReference type="Proteomes" id="UP001370100">
    <property type="component" value="Unassembled WGS sequence"/>
</dbReference>
<dbReference type="Pfam" id="PF13545">
    <property type="entry name" value="HTH_Crp_2"/>
    <property type="match status" value="1"/>
</dbReference>
<dbReference type="InterPro" id="IPR000595">
    <property type="entry name" value="cNMP-bd_dom"/>
</dbReference>
<keyword evidence="2" id="KW-0238">DNA-binding</keyword>